<protein>
    <submittedName>
        <fullName evidence="2">Autotransporter outer membrane beta-barrel domain-containing protein</fullName>
    </submittedName>
</protein>
<evidence type="ECO:0000256" key="1">
    <source>
        <dbReference type="SAM" id="SignalP"/>
    </source>
</evidence>
<dbReference type="Proteomes" id="UP000323708">
    <property type="component" value="Unassembled WGS sequence"/>
</dbReference>
<reference evidence="2 3" key="1">
    <citation type="submission" date="2019-09" db="EMBL/GenBank/DDBJ databases">
        <authorList>
            <person name="Chen X.-Y."/>
        </authorList>
    </citation>
    <scope>NUCLEOTIDE SEQUENCE [LARGE SCALE GENOMIC DNA]</scope>
    <source>
        <strain evidence="2 3">NY5</strain>
    </source>
</reference>
<dbReference type="SUPFAM" id="SSF103515">
    <property type="entry name" value="Autotransporter"/>
    <property type="match status" value="1"/>
</dbReference>
<gene>
    <name evidence="2" type="ORF">F0M18_02525</name>
</gene>
<sequence>MKPGTQRSNVLLRRYLSVLVCLLSCKVLALEVDTDDLQVITAENIRESMIAFVNVTTGPGLGGATLRVDQRNRESDLLRGGLEVAGDYTLKDTVADFYWGGALAYGALDDELEALGVGGRRLRLNVERSIISLRGSAGFNLPVSQHLTVRPYLSVAGSRLETNTRIQGPDEINLPEIYRDSSVDALTTTASLVAEYDRWQGTRRVEIKGHYNLAYTDTFNASDAGLETWGWNNTLLLRFRYSDALPQSTRGKPWRWNAYAIHTEFFDLDERALGFNAYHELGVGIDYEINIRPLNWFGMRFVGFKVGYLFGDGVDGFSVGITF</sequence>
<dbReference type="Gene3D" id="2.40.128.130">
    <property type="entry name" value="Autotransporter beta-domain"/>
    <property type="match status" value="1"/>
</dbReference>
<evidence type="ECO:0000313" key="3">
    <source>
        <dbReference type="Proteomes" id="UP000323708"/>
    </source>
</evidence>
<feature type="chain" id="PRO_5022773546" evidence="1">
    <location>
        <begin position="30"/>
        <end position="323"/>
    </location>
</feature>
<comment type="caution">
    <text evidence="2">The sequence shown here is derived from an EMBL/GenBank/DDBJ whole genome shotgun (WGS) entry which is preliminary data.</text>
</comment>
<dbReference type="InterPro" id="IPR036709">
    <property type="entry name" value="Autotransporte_beta_dom_sf"/>
</dbReference>
<organism evidence="2 3">
    <name type="scientific">Pseudohalioglobus sediminis</name>
    <dbReference type="NCBI Taxonomy" id="2606449"/>
    <lineage>
        <taxon>Bacteria</taxon>
        <taxon>Pseudomonadati</taxon>
        <taxon>Pseudomonadota</taxon>
        <taxon>Gammaproteobacteria</taxon>
        <taxon>Cellvibrionales</taxon>
        <taxon>Halieaceae</taxon>
        <taxon>Pseudohalioglobus</taxon>
    </lineage>
</organism>
<dbReference type="RefSeq" id="WP_149609794.1">
    <property type="nucleotide sequence ID" value="NZ_VTUX01000001.1"/>
</dbReference>
<accession>A0A5B0X6R0</accession>
<keyword evidence="3" id="KW-1185">Reference proteome</keyword>
<feature type="signal peptide" evidence="1">
    <location>
        <begin position="1"/>
        <end position="29"/>
    </location>
</feature>
<dbReference type="EMBL" id="VTUX01000001">
    <property type="protein sequence ID" value="KAA1194325.1"/>
    <property type="molecule type" value="Genomic_DNA"/>
</dbReference>
<keyword evidence="1" id="KW-0732">Signal</keyword>
<name>A0A5B0X6R0_9GAMM</name>
<dbReference type="AlphaFoldDB" id="A0A5B0X6R0"/>
<evidence type="ECO:0000313" key="2">
    <source>
        <dbReference type="EMBL" id="KAA1194325.1"/>
    </source>
</evidence>
<proteinExistence type="predicted"/>